<sequence>MQPLSLHCSKRALARIRSQQRPCGGGVAYLSPREPGSLQVYLTDGNKHAPTCRRGYQEGTASKLRLLCAPSVSEEDHVSTTRHITMSASKIRNKKANLRQKLGRTALPQDRAAFQGRHLRHRKHQKAFKRSMERHLFVRHDAPRGRQIVHQYPLKSNGSIGDPLSAAIPRASGGCGVGASWLLLCTRSPDPLRALGEEGYGWESGRNGREKHVPARR</sequence>
<name>A0AAW0UE92_SCYPA</name>
<proteinExistence type="predicted"/>
<gene>
    <name evidence="2" type="ORF">O3P69_004365</name>
</gene>
<comment type="caution">
    <text evidence="2">The sequence shown here is derived from an EMBL/GenBank/DDBJ whole genome shotgun (WGS) entry which is preliminary data.</text>
</comment>
<evidence type="ECO:0000313" key="3">
    <source>
        <dbReference type="Proteomes" id="UP001487740"/>
    </source>
</evidence>
<feature type="compositionally biased region" description="Basic and acidic residues" evidence="1">
    <location>
        <begin position="206"/>
        <end position="217"/>
    </location>
</feature>
<dbReference type="AlphaFoldDB" id="A0AAW0UE92"/>
<dbReference type="EMBL" id="JARAKH010000013">
    <property type="protein sequence ID" value="KAK8397548.1"/>
    <property type="molecule type" value="Genomic_DNA"/>
</dbReference>
<protein>
    <submittedName>
        <fullName evidence="2">Uncharacterized protein</fullName>
    </submittedName>
</protein>
<dbReference type="Proteomes" id="UP001487740">
    <property type="component" value="Unassembled WGS sequence"/>
</dbReference>
<accession>A0AAW0UE92</accession>
<organism evidence="2 3">
    <name type="scientific">Scylla paramamosain</name>
    <name type="common">Mud crab</name>
    <dbReference type="NCBI Taxonomy" id="85552"/>
    <lineage>
        <taxon>Eukaryota</taxon>
        <taxon>Metazoa</taxon>
        <taxon>Ecdysozoa</taxon>
        <taxon>Arthropoda</taxon>
        <taxon>Crustacea</taxon>
        <taxon>Multicrustacea</taxon>
        <taxon>Malacostraca</taxon>
        <taxon>Eumalacostraca</taxon>
        <taxon>Eucarida</taxon>
        <taxon>Decapoda</taxon>
        <taxon>Pleocyemata</taxon>
        <taxon>Brachyura</taxon>
        <taxon>Eubrachyura</taxon>
        <taxon>Portunoidea</taxon>
        <taxon>Portunidae</taxon>
        <taxon>Portuninae</taxon>
        <taxon>Scylla</taxon>
    </lineage>
</organism>
<evidence type="ECO:0000313" key="2">
    <source>
        <dbReference type="EMBL" id="KAK8397548.1"/>
    </source>
</evidence>
<reference evidence="2 3" key="1">
    <citation type="submission" date="2023-03" db="EMBL/GenBank/DDBJ databases">
        <title>High-quality genome of Scylla paramamosain provides insights in environmental adaptation.</title>
        <authorList>
            <person name="Zhang L."/>
        </authorList>
    </citation>
    <scope>NUCLEOTIDE SEQUENCE [LARGE SCALE GENOMIC DNA]</scope>
    <source>
        <strain evidence="2">LZ_2023a</strain>
        <tissue evidence="2">Muscle</tissue>
    </source>
</reference>
<evidence type="ECO:0000256" key="1">
    <source>
        <dbReference type="SAM" id="MobiDB-lite"/>
    </source>
</evidence>
<keyword evidence="3" id="KW-1185">Reference proteome</keyword>
<feature type="region of interest" description="Disordered" evidence="1">
    <location>
        <begin position="197"/>
        <end position="217"/>
    </location>
</feature>